<gene>
    <name evidence="5" type="ORF">CL176_10820</name>
</gene>
<dbReference type="Gene3D" id="1.10.10.10">
    <property type="entry name" value="Winged helix-like DNA-binding domain superfamily/Winged helix DNA-binding domain"/>
    <property type="match status" value="1"/>
</dbReference>
<dbReference type="KEGG" id="abae:CL176_10820"/>
<dbReference type="OrthoDB" id="1849040at2"/>
<dbReference type="Proteomes" id="UP000263232">
    <property type="component" value="Chromosome"/>
</dbReference>
<evidence type="ECO:0000256" key="1">
    <source>
        <dbReference type="ARBA" id="ARBA00011046"/>
    </source>
</evidence>
<dbReference type="Pfam" id="PF03965">
    <property type="entry name" value="Penicillinase_R"/>
    <property type="match status" value="1"/>
</dbReference>
<reference evidence="5 6" key="1">
    <citation type="submission" date="2017-09" db="EMBL/GenBank/DDBJ databases">
        <title>Complete genome sequence of Oxytococcus suis strain ZY16052.</title>
        <authorList>
            <person name="Li F."/>
        </authorList>
    </citation>
    <scope>NUCLEOTIDE SEQUENCE [LARGE SCALE GENOMIC DNA]</scope>
    <source>
        <strain evidence="5 6">ZY16052</strain>
    </source>
</reference>
<keyword evidence="6" id="KW-1185">Reference proteome</keyword>
<dbReference type="GO" id="GO:0045892">
    <property type="term" value="P:negative regulation of DNA-templated transcription"/>
    <property type="evidence" value="ECO:0007669"/>
    <property type="project" value="InterPro"/>
</dbReference>
<dbReference type="InterPro" id="IPR005650">
    <property type="entry name" value="BlaI_family"/>
</dbReference>
<proteinExistence type="inferred from homology"/>
<dbReference type="NCBIfam" id="TIGR02698">
    <property type="entry name" value="CopY_TcrY"/>
    <property type="match status" value="1"/>
</dbReference>
<dbReference type="InterPro" id="IPR036388">
    <property type="entry name" value="WH-like_DNA-bd_sf"/>
</dbReference>
<evidence type="ECO:0000313" key="5">
    <source>
        <dbReference type="EMBL" id="AXY26444.1"/>
    </source>
</evidence>
<keyword evidence="4" id="KW-0804">Transcription</keyword>
<dbReference type="EMBL" id="CP023434">
    <property type="protein sequence ID" value="AXY26444.1"/>
    <property type="molecule type" value="Genomic_DNA"/>
</dbReference>
<dbReference type="SUPFAM" id="SSF46785">
    <property type="entry name" value="Winged helix' DNA-binding domain"/>
    <property type="match status" value="1"/>
</dbReference>
<dbReference type="InterPro" id="IPR036390">
    <property type="entry name" value="WH_DNA-bd_sf"/>
</dbReference>
<accession>A0A347WMY7</accession>
<name>A0A347WMY7_9LACT</name>
<dbReference type="PIRSF" id="PIRSF019455">
    <property type="entry name" value="CopR_AtkY"/>
    <property type="match status" value="1"/>
</dbReference>
<dbReference type="AlphaFoldDB" id="A0A347WMY7"/>
<keyword evidence="2" id="KW-0805">Transcription regulation</keyword>
<evidence type="ECO:0000313" key="6">
    <source>
        <dbReference type="Proteomes" id="UP000263232"/>
    </source>
</evidence>
<evidence type="ECO:0000256" key="2">
    <source>
        <dbReference type="ARBA" id="ARBA00023015"/>
    </source>
</evidence>
<protein>
    <submittedName>
        <fullName evidence="5">CopY/TcrY family copper transport repressor</fullName>
    </submittedName>
</protein>
<dbReference type="InterPro" id="IPR014071">
    <property type="entry name" value="Cu_transp_CopY/TcrY"/>
</dbReference>
<organism evidence="5 6">
    <name type="scientific">Suicoccus acidiformans</name>
    <dbReference type="NCBI Taxonomy" id="2036206"/>
    <lineage>
        <taxon>Bacteria</taxon>
        <taxon>Bacillati</taxon>
        <taxon>Bacillota</taxon>
        <taxon>Bacilli</taxon>
        <taxon>Lactobacillales</taxon>
        <taxon>Aerococcaceae</taxon>
        <taxon>Suicoccus</taxon>
    </lineage>
</organism>
<dbReference type="RefSeq" id="WP_118991301.1">
    <property type="nucleotide sequence ID" value="NZ_CP023434.1"/>
</dbReference>
<evidence type="ECO:0000256" key="3">
    <source>
        <dbReference type="ARBA" id="ARBA00023125"/>
    </source>
</evidence>
<comment type="similarity">
    <text evidence="1">Belongs to the BlaI transcriptional regulatory family.</text>
</comment>
<dbReference type="GO" id="GO:0003677">
    <property type="term" value="F:DNA binding"/>
    <property type="evidence" value="ECO:0007669"/>
    <property type="project" value="UniProtKB-KW"/>
</dbReference>
<keyword evidence="3" id="KW-0238">DNA-binding</keyword>
<sequence>MTTHSKQYITDAEWEVMRIVWANGPLASREIINHLLDIFPWKEGTIKSLINRLVQKEVLGKVEGSKPFKYQATIQEKDAITKELDTYWERVCHKDSGKLLHHLIETKELSQSDITTLMQALEAKRETAPEEVACQCPVGQCRCHL</sequence>
<evidence type="ECO:0000256" key="4">
    <source>
        <dbReference type="ARBA" id="ARBA00023163"/>
    </source>
</evidence>